<organism evidence="13 14">
    <name type="scientific">Cohnella boryungensis</name>
    <dbReference type="NCBI Taxonomy" id="768479"/>
    <lineage>
        <taxon>Bacteria</taxon>
        <taxon>Bacillati</taxon>
        <taxon>Bacillota</taxon>
        <taxon>Bacilli</taxon>
        <taxon>Bacillales</taxon>
        <taxon>Paenibacillaceae</taxon>
        <taxon>Cohnella</taxon>
    </lineage>
</organism>
<evidence type="ECO:0000313" key="14">
    <source>
        <dbReference type="Proteomes" id="UP001595755"/>
    </source>
</evidence>
<comment type="subcellular location">
    <subcellularLocation>
        <location evidence="2">Membrane</location>
    </subcellularLocation>
</comment>
<evidence type="ECO:0000256" key="5">
    <source>
        <dbReference type="ARBA" id="ARBA00022679"/>
    </source>
</evidence>
<dbReference type="GO" id="GO:0016301">
    <property type="term" value="F:kinase activity"/>
    <property type="evidence" value="ECO:0007669"/>
    <property type="project" value="UniProtKB-KW"/>
</dbReference>
<comment type="caution">
    <text evidence="13">The sequence shown here is derived from an EMBL/GenBank/DDBJ whole genome shotgun (WGS) entry which is preliminary data.</text>
</comment>
<dbReference type="InterPro" id="IPR050351">
    <property type="entry name" value="BphY/WalK/GraS-like"/>
</dbReference>
<dbReference type="PANTHER" id="PTHR42878:SF7">
    <property type="entry name" value="SENSOR HISTIDINE KINASE GLRK"/>
    <property type="match status" value="1"/>
</dbReference>
<dbReference type="SMART" id="SM00387">
    <property type="entry name" value="HATPase_c"/>
    <property type="match status" value="1"/>
</dbReference>
<feature type="region of interest" description="Disordered" evidence="10">
    <location>
        <begin position="305"/>
        <end position="324"/>
    </location>
</feature>
<dbReference type="PRINTS" id="PR00344">
    <property type="entry name" value="BCTRLSENSOR"/>
</dbReference>
<dbReference type="SMART" id="SM00388">
    <property type="entry name" value="HisKA"/>
    <property type="match status" value="1"/>
</dbReference>
<dbReference type="InterPro" id="IPR005467">
    <property type="entry name" value="His_kinase_dom"/>
</dbReference>
<dbReference type="PANTHER" id="PTHR42878">
    <property type="entry name" value="TWO-COMPONENT HISTIDINE KINASE"/>
    <property type="match status" value="1"/>
</dbReference>
<dbReference type="Gene3D" id="3.30.565.10">
    <property type="entry name" value="Histidine kinase-like ATPase, C-terminal domain"/>
    <property type="match status" value="1"/>
</dbReference>
<reference evidence="14" key="1">
    <citation type="journal article" date="2019" name="Int. J. Syst. Evol. Microbiol.">
        <title>The Global Catalogue of Microorganisms (GCM) 10K type strain sequencing project: providing services to taxonomists for standard genome sequencing and annotation.</title>
        <authorList>
            <consortium name="The Broad Institute Genomics Platform"/>
            <consortium name="The Broad Institute Genome Sequencing Center for Infectious Disease"/>
            <person name="Wu L."/>
            <person name="Ma J."/>
        </authorList>
    </citation>
    <scope>NUCLEOTIDE SEQUENCE [LARGE SCALE GENOMIC DNA]</scope>
    <source>
        <strain evidence="14">CGMCC 4.1641</strain>
    </source>
</reference>
<accession>A0ABV8S7R3</accession>
<evidence type="ECO:0000256" key="11">
    <source>
        <dbReference type="SAM" id="Phobius"/>
    </source>
</evidence>
<keyword evidence="4" id="KW-0597">Phosphoprotein</keyword>
<dbReference type="Pfam" id="PF00512">
    <property type="entry name" value="HisKA"/>
    <property type="match status" value="1"/>
</dbReference>
<keyword evidence="7 13" id="KW-0418">Kinase</keyword>
<dbReference type="InterPro" id="IPR003661">
    <property type="entry name" value="HisK_dim/P_dom"/>
</dbReference>
<keyword evidence="9" id="KW-0902">Two-component regulatory system</keyword>
<dbReference type="SUPFAM" id="SSF47384">
    <property type="entry name" value="Homodimeric domain of signal transducing histidine kinase"/>
    <property type="match status" value="1"/>
</dbReference>
<dbReference type="CDD" id="cd00075">
    <property type="entry name" value="HATPase"/>
    <property type="match status" value="1"/>
</dbReference>
<feature type="transmembrane region" description="Helical" evidence="11">
    <location>
        <begin position="12"/>
        <end position="34"/>
    </location>
</feature>
<comment type="catalytic activity">
    <reaction evidence="1">
        <text>ATP + protein L-histidine = ADP + protein N-phospho-L-histidine.</text>
        <dbReference type="EC" id="2.7.13.3"/>
    </reaction>
</comment>
<gene>
    <name evidence="13" type="ORF">ACFO1S_03325</name>
</gene>
<feature type="domain" description="Histidine kinase" evidence="12">
    <location>
        <begin position="364"/>
        <end position="583"/>
    </location>
</feature>
<dbReference type="PROSITE" id="PS50109">
    <property type="entry name" value="HIS_KIN"/>
    <property type="match status" value="1"/>
</dbReference>
<dbReference type="InterPro" id="IPR003594">
    <property type="entry name" value="HATPase_dom"/>
</dbReference>
<keyword evidence="11" id="KW-0472">Membrane</keyword>
<feature type="transmembrane region" description="Helical" evidence="11">
    <location>
        <begin position="258"/>
        <end position="281"/>
    </location>
</feature>
<keyword evidence="6" id="KW-0547">Nucleotide-binding</keyword>
<proteinExistence type="predicted"/>
<dbReference type="InterPro" id="IPR004358">
    <property type="entry name" value="Sig_transdc_His_kin-like_C"/>
</dbReference>
<evidence type="ECO:0000256" key="7">
    <source>
        <dbReference type="ARBA" id="ARBA00022777"/>
    </source>
</evidence>
<evidence type="ECO:0000256" key="10">
    <source>
        <dbReference type="SAM" id="MobiDB-lite"/>
    </source>
</evidence>
<evidence type="ECO:0000256" key="9">
    <source>
        <dbReference type="ARBA" id="ARBA00023012"/>
    </source>
</evidence>
<dbReference type="RefSeq" id="WP_204600664.1">
    <property type="nucleotide sequence ID" value="NZ_JBHSED010000003.1"/>
</dbReference>
<keyword evidence="11" id="KW-1133">Transmembrane helix</keyword>
<evidence type="ECO:0000259" key="12">
    <source>
        <dbReference type="PROSITE" id="PS50109"/>
    </source>
</evidence>
<protein>
    <recommendedName>
        <fullName evidence="3">histidine kinase</fullName>
        <ecNumber evidence="3">2.7.13.3</ecNumber>
    </recommendedName>
</protein>
<dbReference type="SUPFAM" id="SSF55874">
    <property type="entry name" value="ATPase domain of HSP90 chaperone/DNA topoisomerase II/histidine kinase"/>
    <property type="match status" value="1"/>
</dbReference>
<evidence type="ECO:0000256" key="8">
    <source>
        <dbReference type="ARBA" id="ARBA00022840"/>
    </source>
</evidence>
<keyword evidence="8" id="KW-0067">ATP-binding</keyword>
<evidence type="ECO:0000313" key="13">
    <source>
        <dbReference type="EMBL" id="MFC4302474.1"/>
    </source>
</evidence>
<dbReference type="Gene3D" id="1.10.287.130">
    <property type="match status" value="1"/>
</dbReference>
<dbReference type="InterPro" id="IPR036890">
    <property type="entry name" value="HATPase_C_sf"/>
</dbReference>
<dbReference type="Proteomes" id="UP001595755">
    <property type="component" value="Unassembled WGS sequence"/>
</dbReference>
<evidence type="ECO:0000256" key="4">
    <source>
        <dbReference type="ARBA" id="ARBA00022553"/>
    </source>
</evidence>
<name>A0ABV8S7R3_9BACL</name>
<dbReference type="Pfam" id="PF02518">
    <property type="entry name" value="HATPase_c"/>
    <property type="match status" value="1"/>
</dbReference>
<dbReference type="EMBL" id="JBHSED010000003">
    <property type="protein sequence ID" value="MFC4302474.1"/>
    <property type="molecule type" value="Genomic_DNA"/>
</dbReference>
<sequence>MSVKRRLALRLIAWLIPIGLILFALAALAMNWTLNQLNRIEAMRQFNSAGLYELVRTIQKEGDQVRFDPKLLELVKETGGWLQYINEEGRVTEEFFTPADVPKAYGPGQLTAYWLGKSPFPYELYLWIQEKDGAMHTLIYGIARETDAHVRQLAEEAVIRGREIVLGEKLSAGLLDSSSWVQLLDGRGREIASFNRPAGAPASYTAQQLALQSVYPDRYGTKLATYYDDTASRTWVISTPLPGVVPGETPALSPESRVIVTGIGVLLLSAILLFVLASLWFGQRFGSPIVHVLNWLRQLGEGRYEEPVTSGGVPRSQDRKGRRKRKYRVYHDVLNSMDTLSQTLHANEAMRIETERMREEWIAGVSHDLKTPLSSITGYAHLLNNREYEWSAEEIRSFSAVILEKSAYLDELLNDLALTYRLKNGQNAPSLEMLDLNEYASDAVMEAARHPAAPAGKVRFVPAASPVYVNSYRPWLKRIFDNLVANALLHNEAETVVTVSVTGSASGEVVLTFEDNGRGMDKETADRLFERYYRGTDTESRTEGSGLGMAVTKALVEKLGGTIAVDTALGKGTVIRLSWKSAPGSPA</sequence>
<keyword evidence="14" id="KW-1185">Reference proteome</keyword>
<keyword evidence="11" id="KW-0812">Transmembrane</keyword>
<evidence type="ECO:0000256" key="6">
    <source>
        <dbReference type="ARBA" id="ARBA00022741"/>
    </source>
</evidence>
<keyword evidence="5" id="KW-0808">Transferase</keyword>
<dbReference type="InterPro" id="IPR036097">
    <property type="entry name" value="HisK_dim/P_sf"/>
</dbReference>
<evidence type="ECO:0000256" key="3">
    <source>
        <dbReference type="ARBA" id="ARBA00012438"/>
    </source>
</evidence>
<evidence type="ECO:0000256" key="2">
    <source>
        <dbReference type="ARBA" id="ARBA00004370"/>
    </source>
</evidence>
<dbReference type="EC" id="2.7.13.3" evidence="3"/>
<dbReference type="CDD" id="cd00082">
    <property type="entry name" value="HisKA"/>
    <property type="match status" value="1"/>
</dbReference>
<evidence type="ECO:0000256" key="1">
    <source>
        <dbReference type="ARBA" id="ARBA00000085"/>
    </source>
</evidence>